<evidence type="ECO:0000313" key="1">
    <source>
        <dbReference type="EMBL" id="KAJ8627183.1"/>
    </source>
</evidence>
<sequence>MKQEVQSEEAEHPTFLYVMPMSPTRVFFEETCLASRHAMPFDLLKKKLMLRLDSMGVRIIKIYEEEWSYIPVGGSLPNTEQKNLAFGTAASMVHPATAYSVVRSLSEAPKYASAIAGILKQGIYPKHLVPRAKSAENVSMQAWRTLWPRERKRQRSFFLFGLALILQLDIEGIRTFFSYLFLLTWLV</sequence>
<keyword evidence="2" id="KW-1185">Reference proteome</keyword>
<organism evidence="1 2">
    <name type="scientific">Persea americana</name>
    <name type="common">Avocado</name>
    <dbReference type="NCBI Taxonomy" id="3435"/>
    <lineage>
        <taxon>Eukaryota</taxon>
        <taxon>Viridiplantae</taxon>
        <taxon>Streptophyta</taxon>
        <taxon>Embryophyta</taxon>
        <taxon>Tracheophyta</taxon>
        <taxon>Spermatophyta</taxon>
        <taxon>Magnoliopsida</taxon>
        <taxon>Magnoliidae</taxon>
        <taxon>Laurales</taxon>
        <taxon>Lauraceae</taxon>
        <taxon>Persea</taxon>
    </lineage>
</organism>
<accession>A0ACC2L1E4</accession>
<evidence type="ECO:0000313" key="2">
    <source>
        <dbReference type="Proteomes" id="UP001234297"/>
    </source>
</evidence>
<reference evidence="1 2" key="1">
    <citation type="journal article" date="2022" name="Hortic Res">
        <title>A haplotype resolved chromosomal level avocado genome allows analysis of novel avocado genes.</title>
        <authorList>
            <person name="Nath O."/>
            <person name="Fletcher S.J."/>
            <person name="Hayward A."/>
            <person name="Shaw L.M."/>
            <person name="Masouleh A.K."/>
            <person name="Furtado A."/>
            <person name="Henry R.J."/>
            <person name="Mitter N."/>
        </authorList>
    </citation>
    <scope>NUCLEOTIDE SEQUENCE [LARGE SCALE GENOMIC DNA]</scope>
    <source>
        <strain evidence="2">cv. Hass</strain>
    </source>
</reference>
<protein>
    <submittedName>
        <fullName evidence="1">Uncharacterized protein</fullName>
    </submittedName>
</protein>
<dbReference type="Proteomes" id="UP001234297">
    <property type="component" value="Chromosome 6"/>
</dbReference>
<name>A0ACC2L1E4_PERAE</name>
<dbReference type="EMBL" id="CM056814">
    <property type="protein sequence ID" value="KAJ8627183.1"/>
    <property type="molecule type" value="Genomic_DNA"/>
</dbReference>
<proteinExistence type="predicted"/>
<comment type="caution">
    <text evidence="1">The sequence shown here is derived from an EMBL/GenBank/DDBJ whole genome shotgun (WGS) entry which is preliminary data.</text>
</comment>
<gene>
    <name evidence="1" type="ORF">MRB53_020490</name>
</gene>